<accession>A0ABW5UIB1</accession>
<sequence>MRTGTFAPDGQATQEQPFRKGNLACSHEWLEDVASLDEVLARLDVLRAADPAHCYLSTLDDLDQCSYTCGHASQDERLYLEVPEGFDWEDPVQLAAWECDSLRHRAGQLRNPELMQSWEQVCGTLCTIGPDVDALLAANRAPEQLLDDVLYLQRVPVAAQDLAIAGLPNGYFSADWDMFQNHAVIRHLGQAHGYAFFGMGASWLGFARAQPLDAAMARQLAAELRQLYGKGREEVLEHGGWAQLAALLAQRRTLLLGYTESFAETLDLGEGD</sequence>
<evidence type="ECO:0000313" key="2">
    <source>
        <dbReference type="Proteomes" id="UP001597463"/>
    </source>
</evidence>
<proteinExistence type="predicted"/>
<dbReference type="EMBL" id="JBHUMV010000002">
    <property type="protein sequence ID" value="MFD2753372.1"/>
    <property type="molecule type" value="Genomic_DNA"/>
</dbReference>
<name>A0ABW5UIB1_9BURK</name>
<dbReference type="RefSeq" id="WP_066475243.1">
    <property type="nucleotide sequence ID" value="NZ_BCNT01000004.1"/>
</dbReference>
<gene>
    <name evidence="1" type="ORF">ACFSW6_04700</name>
</gene>
<keyword evidence="2" id="KW-1185">Reference proteome</keyword>
<protein>
    <recommendedName>
        <fullName evidence="3">DUF4253 domain-containing protein</fullName>
    </recommendedName>
</protein>
<evidence type="ECO:0008006" key="3">
    <source>
        <dbReference type="Google" id="ProtNLM"/>
    </source>
</evidence>
<evidence type="ECO:0000313" key="1">
    <source>
        <dbReference type="EMBL" id="MFD2753372.1"/>
    </source>
</evidence>
<reference evidence="2" key="1">
    <citation type="journal article" date="2019" name="Int. J. Syst. Evol. Microbiol.">
        <title>The Global Catalogue of Microorganisms (GCM) 10K type strain sequencing project: providing services to taxonomists for standard genome sequencing and annotation.</title>
        <authorList>
            <consortium name="The Broad Institute Genomics Platform"/>
            <consortium name="The Broad Institute Genome Sequencing Center for Infectious Disease"/>
            <person name="Wu L."/>
            <person name="Ma J."/>
        </authorList>
    </citation>
    <scope>NUCLEOTIDE SEQUENCE [LARGE SCALE GENOMIC DNA]</scope>
    <source>
        <strain evidence="2">TISTR 1906</strain>
    </source>
</reference>
<comment type="caution">
    <text evidence="1">The sequence shown here is derived from an EMBL/GenBank/DDBJ whole genome shotgun (WGS) entry which is preliminary data.</text>
</comment>
<organism evidence="1 2">
    <name type="scientific">Comamonas terrae</name>
    <dbReference type="NCBI Taxonomy" id="673548"/>
    <lineage>
        <taxon>Bacteria</taxon>
        <taxon>Pseudomonadati</taxon>
        <taxon>Pseudomonadota</taxon>
        <taxon>Betaproteobacteria</taxon>
        <taxon>Burkholderiales</taxon>
        <taxon>Comamonadaceae</taxon>
        <taxon>Comamonas</taxon>
    </lineage>
</organism>
<dbReference type="Proteomes" id="UP001597463">
    <property type="component" value="Unassembled WGS sequence"/>
</dbReference>